<evidence type="ECO:0000313" key="3">
    <source>
        <dbReference type="Proteomes" id="UP001597267"/>
    </source>
</evidence>
<organism evidence="2 3">
    <name type="scientific">Agrilactobacillus yilanensis</name>
    <dbReference type="NCBI Taxonomy" id="2485997"/>
    <lineage>
        <taxon>Bacteria</taxon>
        <taxon>Bacillati</taxon>
        <taxon>Bacillota</taxon>
        <taxon>Bacilli</taxon>
        <taxon>Lactobacillales</taxon>
        <taxon>Lactobacillaceae</taxon>
        <taxon>Agrilactobacillus</taxon>
    </lineage>
</organism>
<dbReference type="SUPFAM" id="SSF54593">
    <property type="entry name" value="Glyoxalase/Bleomycin resistance protein/Dihydroxybiphenyl dioxygenase"/>
    <property type="match status" value="1"/>
</dbReference>
<protein>
    <submittedName>
        <fullName evidence="2">VOC family protein</fullName>
    </submittedName>
</protein>
<dbReference type="RefSeq" id="WP_125712298.1">
    <property type="nucleotide sequence ID" value="NZ_JBHTOP010000026.1"/>
</dbReference>
<dbReference type="Proteomes" id="UP001597267">
    <property type="component" value="Unassembled WGS sequence"/>
</dbReference>
<dbReference type="Pfam" id="PF00903">
    <property type="entry name" value="Glyoxalase"/>
    <property type="match status" value="1"/>
</dbReference>
<dbReference type="PROSITE" id="PS51819">
    <property type="entry name" value="VOC"/>
    <property type="match status" value="1"/>
</dbReference>
<feature type="domain" description="VOC" evidence="1">
    <location>
        <begin position="2"/>
        <end position="125"/>
    </location>
</feature>
<accession>A0ABW4J7K3</accession>
<reference evidence="3" key="1">
    <citation type="journal article" date="2019" name="Int. J. Syst. Evol. Microbiol.">
        <title>The Global Catalogue of Microorganisms (GCM) 10K type strain sequencing project: providing services to taxonomists for standard genome sequencing and annotation.</title>
        <authorList>
            <consortium name="The Broad Institute Genomics Platform"/>
            <consortium name="The Broad Institute Genome Sequencing Center for Infectious Disease"/>
            <person name="Wu L."/>
            <person name="Ma J."/>
        </authorList>
    </citation>
    <scope>NUCLEOTIDE SEQUENCE [LARGE SCALE GENOMIC DNA]</scope>
    <source>
        <strain evidence="3">CCM 8896</strain>
    </source>
</reference>
<dbReference type="Gene3D" id="3.10.180.10">
    <property type="entry name" value="2,3-Dihydroxybiphenyl 1,2-Dioxygenase, domain 1"/>
    <property type="match status" value="1"/>
</dbReference>
<evidence type="ECO:0000259" key="1">
    <source>
        <dbReference type="PROSITE" id="PS51819"/>
    </source>
</evidence>
<comment type="caution">
    <text evidence="2">The sequence shown here is derived from an EMBL/GenBank/DDBJ whole genome shotgun (WGS) entry which is preliminary data.</text>
</comment>
<keyword evidence="3" id="KW-1185">Reference proteome</keyword>
<sequence>MKIEHIAIWVEDLEKIKAFYEQYFNVTSSEKYHNVKTQFESYFLTLDGTCRIELIHKQHLSPRITDSLGYAHIALAVGDKATVDAYAKRFVAAGIPLIDGPRTTGDGYYEAVIQDPEGNIVELTE</sequence>
<proteinExistence type="predicted"/>
<dbReference type="PANTHER" id="PTHR36113:SF1">
    <property type="entry name" value="GLYOXALASE_BLEOMYCIN RESISTANCE PROTEIN_DIOXYGENASE"/>
    <property type="match status" value="1"/>
</dbReference>
<dbReference type="EMBL" id="JBHTOP010000026">
    <property type="protein sequence ID" value="MFD1672359.1"/>
    <property type="molecule type" value="Genomic_DNA"/>
</dbReference>
<dbReference type="InterPro" id="IPR051332">
    <property type="entry name" value="Fosfomycin_Res_Enzymes"/>
</dbReference>
<evidence type="ECO:0000313" key="2">
    <source>
        <dbReference type="EMBL" id="MFD1672359.1"/>
    </source>
</evidence>
<dbReference type="PANTHER" id="PTHR36113">
    <property type="entry name" value="LYASE, PUTATIVE-RELATED-RELATED"/>
    <property type="match status" value="1"/>
</dbReference>
<gene>
    <name evidence="2" type="ORF">ACFQ5M_09640</name>
</gene>
<dbReference type="InterPro" id="IPR037523">
    <property type="entry name" value="VOC_core"/>
</dbReference>
<dbReference type="InterPro" id="IPR004360">
    <property type="entry name" value="Glyas_Fos-R_dOase_dom"/>
</dbReference>
<name>A0ABW4J7K3_9LACO</name>
<dbReference type="InterPro" id="IPR029068">
    <property type="entry name" value="Glyas_Bleomycin-R_OHBP_Dase"/>
</dbReference>